<evidence type="ECO:0000313" key="8">
    <source>
        <dbReference type="Proteomes" id="UP000267029"/>
    </source>
</evidence>
<dbReference type="GO" id="GO:0005634">
    <property type="term" value="C:nucleus"/>
    <property type="evidence" value="ECO:0007669"/>
    <property type="project" value="UniProtKB-SubCell"/>
</dbReference>
<evidence type="ECO:0000256" key="2">
    <source>
        <dbReference type="ARBA" id="ARBA00022490"/>
    </source>
</evidence>
<comment type="similarity">
    <text evidence="5">Belongs to the peptidase T1A family.</text>
</comment>
<reference evidence="7 8" key="1">
    <citation type="submission" date="2018-10" db="EMBL/GenBank/DDBJ databases">
        <authorList>
            <consortium name="Pathogen Informatics"/>
        </authorList>
    </citation>
    <scope>NUCLEOTIDE SEQUENCE [LARGE SCALE GENOMIC DNA]</scope>
</reference>
<accession>A0A3P6HKU8</accession>
<evidence type="ECO:0000313" key="7">
    <source>
        <dbReference type="EMBL" id="VDD76729.1"/>
    </source>
</evidence>
<dbReference type="STRING" id="53468.A0A3P6HKU8"/>
<evidence type="ECO:0000256" key="1">
    <source>
        <dbReference type="ARBA" id="ARBA00004123"/>
    </source>
</evidence>
<dbReference type="GO" id="GO:0019773">
    <property type="term" value="C:proteasome core complex, alpha-subunit complex"/>
    <property type="evidence" value="ECO:0007669"/>
    <property type="project" value="UniProtKB-UniRule"/>
</dbReference>
<dbReference type="InterPro" id="IPR019141">
    <property type="entry name" value="DUF2045"/>
</dbReference>
<proteinExistence type="inferred from homology"/>
<evidence type="ECO:0008006" key="9">
    <source>
        <dbReference type="Google" id="ProtNLM"/>
    </source>
</evidence>
<keyword evidence="3 5" id="KW-0647">Proteasome</keyword>
<feature type="compositionally biased region" description="Polar residues" evidence="6">
    <location>
        <begin position="318"/>
        <end position="328"/>
    </location>
</feature>
<evidence type="ECO:0000256" key="5">
    <source>
        <dbReference type="PROSITE-ProRule" id="PRU00808"/>
    </source>
</evidence>
<dbReference type="SUPFAM" id="SSF56235">
    <property type="entry name" value="N-terminal nucleophile aminohydrolases (Ntn hydrolases)"/>
    <property type="match status" value="1"/>
</dbReference>
<dbReference type="Pfam" id="PF09741">
    <property type="entry name" value="DUF2045"/>
    <property type="match status" value="1"/>
</dbReference>
<feature type="region of interest" description="Disordered" evidence="6">
    <location>
        <begin position="270"/>
        <end position="328"/>
    </location>
</feature>
<keyword evidence="4" id="KW-0539">Nucleus</keyword>
<dbReference type="Proteomes" id="UP000267029">
    <property type="component" value="Unassembled WGS sequence"/>
</dbReference>
<dbReference type="InterPro" id="IPR016050">
    <property type="entry name" value="Proteasome_bsu_CS"/>
</dbReference>
<dbReference type="PANTHER" id="PTHR11599">
    <property type="entry name" value="PROTEASOME SUBUNIT ALPHA/BETA"/>
    <property type="match status" value="1"/>
</dbReference>
<dbReference type="GO" id="GO:0051603">
    <property type="term" value="P:proteolysis involved in protein catabolic process"/>
    <property type="evidence" value="ECO:0007669"/>
    <property type="project" value="InterPro"/>
</dbReference>
<protein>
    <recommendedName>
        <fullName evidence="9">Proteasome endopeptidase complex</fullName>
    </recommendedName>
</protein>
<dbReference type="Gene3D" id="3.60.20.10">
    <property type="entry name" value="Glutamine Phosphoribosylpyrophosphate, subunit 1, domain 1"/>
    <property type="match status" value="1"/>
</dbReference>
<sequence length="722" mass="81131">MRYLHAPVIVSIYRNILPIPFGEVWKCESSFLVDTADSSSINRKSGSTRDTFWADLFSSTFLSPNGLHFIDSASSDDLLFFVGQSKFRYSKPCVHVFRRGSPNIPPYKDIPVNWENTVYLNLIVQCFIYIVTLGICTRSGAQEVEILKKKSQVFTDCVLRDSECLCVELTAYDRRGALQGVLFEGIVRYSTLKNAHDIQVNSQNNWSFASAKASAAGTGSSSKAFLRMLANRSEGIAEVVVHQTEYPHHDYQKDANNCFYRLSTSSNAFDEATENISPEKTRSSRPQRKRPVFAHRSATTSPLRSDSYLRGRRPRPSPSKTALECTSNSNLGQSQISQLVAGAVTNRRKRPFHTRLQQLSHFRKARSDSDNLNNSPERFRPTKNCIEVESSTFEDGNYPVDGYYKTTRLCVPFLLYTEFDDFPLAPVPCTETNADAIVERQATFGQAWQWFKERRRVASLPIKTAVTYVSLPWYLITSGTSRLYQVEYAIEAVGHAPTCLGIVAKDGIILAGEKRFINKLLDESAFSEKIFRINDDIACAVAGITADATVLINEMRLIAQRYLLAYQEPIPVEQLVSHICDLQHGYTMYGGRRPFGVSMLFMGWDKHYGYQLYQNDPSGNFLGWKAACIGSNSSAASSILESDYNAECSVEDAVKLCIKVLYKTMTMSKLTSDKVEVGILQRKDDKTYVRIIPQSEVDLLIKEAEATYPKGSDSFAKGSEKT</sequence>
<dbReference type="InterPro" id="IPR029055">
    <property type="entry name" value="Ntn_hydrolases_N"/>
</dbReference>
<organism evidence="7 8">
    <name type="scientific">Mesocestoides corti</name>
    <name type="common">Flatworm</name>
    <dbReference type="NCBI Taxonomy" id="53468"/>
    <lineage>
        <taxon>Eukaryota</taxon>
        <taxon>Metazoa</taxon>
        <taxon>Spiralia</taxon>
        <taxon>Lophotrochozoa</taxon>
        <taxon>Platyhelminthes</taxon>
        <taxon>Cestoda</taxon>
        <taxon>Eucestoda</taxon>
        <taxon>Cyclophyllidea</taxon>
        <taxon>Mesocestoididae</taxon>
        <taxon>Mesocestoides</taxon>
    </lineage>
</organism>
<name>A0A3P6HKU8_MESCO</name>
<dbReference type="PROSITE" id="PS00854">
    <property type="entry name" value="PROTEASOME_BETA_1"/>
    <property type="match status" value="1"/>
</dbReference>
<dbReference type="Pfam" id="PF00227">
    <property type="entry name" value="Proteasome"/>
    <property type="match status" value="1"/>
</dbReference>
<evidence type="ECO:0000256" key="3">
    <source>
        <dbReference type="ARBA" id="ARBA00022942"/>
    </source>
</evidence>
<dbReference type="InterPro" id="IPR023332">
    <property type="entry name" value="Proteasome_alpha-type"/>
</dbReference>
<keyword evidence="2" id="KW-0963">Cytoplasm</keyword>
<feature type="compositionally biased region" description="Basic residues" evidence="6">
    <location>
        <begin position="283"/>
        <end position="293"/>
    </location>
</feature>
<dbReference type="OrthoDB" id="431557at2759"/>
<dbReference type="AlphaFoldDB" id="A0A3P6HKU8"/>
<keyword evidence="8" id="KW-1185">Reference proteome</keyword>
<dbReference type="InterPro" id="IPR001353">
    <property type="entry name" value="Proteasome_sua/b"/>
</dbReference>
<evidence type="ECO:0000256" key="6">
    <source>
        <dbReference type="SAM" id="MobiDB-lite"/>
    </source>
</evidence>
<dbReference type="EMBL" id="UXSR01000488">
    <property type="protein sequence ID" value="VDD76729.1"/>
    <property type="molecule type" value="Genomic_DNA"/>
</dbReference>
<dbReference type="PROSITE" id="PS51475">
    <property type="entry name" value="PROTEASOME_ALPHA_2"/>
    <property type="match status" value="1"/>
</dbReference>
<comment type="subcellular location">
    <subcellularLocation>
        <location evidence="1">Nucleus</location>
    </subcellularLocation>
</comment>
<evidence type="ECO:0000256" key="4">
    <source>
        <dbReference type="ARBA" id="ARBA00023242"/>
    </source>
</evidence>
<dbReference type="InterPro" id="IPR050115">
    <property type="entry name" value="Proteasome_alpha"/>
</dbReference>
<gene>
    <name evidence="7" type="ORF">MCOS_LOCUS2732</name>
</gene>